<organism evidence="4 5">
    <name type="scientific">Collimonas rhizosphaerae</name>
    <dbReference type="NCBI Taxonomy" id="3126357"/>
    <lineage>
        <taxon>Bacteria</taxon>
        <taxon>Pseudomonadati</taxon>
        <taxon>Pseudomonadota</taxon>
        <taxon>Betaproteobacteria</taxon>
        <taxon>Burkholderiales</taxon>
        <taxon>Oxalobacteraceae</taxon>
        <taxon>Collimonas</taxon>
    </lineage>
</organism>
<keyword evidence="4" id="KW-0012">Acyltransferase</keyword>
<comment type="caution">
    <text evidence="4">The sequence shown here is derived from an EMBL/GenBank/DDBJ whole genome shotgun (WGS) entry which is preliminary data.</text>
</comment>
<dbReference type="InterPro" id="IPR011004">
    <property type="entry name" value="Trimer_LpxA-like_sf"/>
</dbReference>
<dbReference type="Pfam" id="PF00132">
    <property type="entry name" value="Hexapep"/>
    <property type="match status" value="1"/>
</dbReference>
<protein>
    <submittedName>
        <fullName evidence="4">Acyltransferase</fullName>
        <ecNumber evidence="4">2.3.1.-</ecNumber>
    </submittedName>
</protein>
<accession>A0ABU9PZM6</accession>
<evidence type="ECO:0000256" key="3">
    <source>
        <dbReference type="SAM" id="Phobius"/>
    </source>
</evidence>
<feature type="transmembrane region" description="Helical" evidence="3">
    <location>
        <begin position="27"/>
        <end position="47"/>
    </location>
</feature>
<dbReference type="RefSeq" id="WP_342830665.1">
    <property type="nucleotide sequence ID" value="NZ_JBANDC010000014.1"/>
</dbReference>
<dbReference type="Proteomes" id="UP001495910">
    <property type="component" value="Unassembled WGS sequence"/>
</dbReference>
<keyword evidence="2 4" id="KW-0808">Transferase</keyword>
<dbReference type="EMBL" id="JBANDC010000014">
    <property type="protein sequence ID" value="MEM4989469.1"/>
    <property type="molecule type" value="Genomic_DNA"/>
</dbReference>
<sequence>MKYFQFLKEKAKGYSLTELFRLEFESLFFGIFGLVPTTFGVILRGLICKVFFRSSKGFIWLQPNVVLVHSDRITVGSNFAVNSGSYINGIGGIEIGSYVLIGSNVTISSGQHPIEGRFPPVFARKTIPKKIVIGDDVWIGAGAVIMPGITIAKGTVIGANSIVTKDTQEYAVMVGAPARKIRSRSDI</sequence>
<dbReference type="Gene3D" id="2.160.10.10">
    <property type="entry name" value="Hexapeptide repeat proteins"/>
    <property type="match status" value="1"/>
</dbReference>
<keyword evidence="3" id="KW-0812">Transmembrane</keyword>
<reference evidence="4 5" key="1">
    <citation type="submission" date="2024-02" db="EMBL/GenBank/DDBJ databases">
        <title>Draft genome sequence of Collimonas sp. strain H4R21, an effective mineral-weathering bacterial strain isolated from the beech rhizosphere.</title>
        <authorList>
            <person name="Morin E."/>
            <person name="Uroz S."/>
            <person name="Leveau J.H.J."/>
            <person name="Kumar R."/>
            <person name="Rey M.W."/>
            <person name="Pham J."/>
        </authorList>
    </citation>
    <scope>NUCLEOTIDE SEQUENCE [LARGE SCALE GENOMIC DNA]</scope>
    <source>
        <strain evidence="4 5">H4R21</strain>
    </source>
</reference>
<keyword evidence="3" id="KW-0472">Membrane</keyword>
<comment type="similarity">
    <text evidence="1">Belongs to the transferase hexapeptide repeat family.</text>
</comment>
<dbReference type="PANTHER" id="PTHR23416">
    <property type="entry name" value="SIALIC ACID SYNTHASE-RELATED"/>
    <property type="match status" value="1"/>
</dbReference>
<proteinExistence type="inferred from homology"/>
<dbReference type="EC" id="2.3.1.-" evidence="4"/>
<keyword evidence="5" id="KW-1185">Reference proteome</keyword>
<keyword evidence="3" id="KW-1133">Transmembrane helix</keyword>
<dbReference type="GO" id="GO:0016746">
    <property type="term" value="F:acyltransferase activity"/>
    <property type="evidence" value="ECO:0007669"/>
    <property type="project" value="UniProtKB-KW"/>
</dbReference>
<dbReference type="InterPro" id="IPR051159">
    <property type="entry name" value="Hexapeptide_acetyltransf"/>
</dbReference>
<evidence type="ECO:0000256" key="1">
    <source>
        <dbReference type="ARBA" id="ARBA00007274"/>
    </source>
</evidence>
<evidence type="ECO:0000256" key="2">
    <source>
        <dbReference type="ARBA" id="ARBA00022679"/>
    </source>
</evidence>
<gene>
    <name evidence="4" type="ORF">V8G57_18935</name>
</gene>
<evidence type="ECO:0000313" key="5">
    <source>
        <dbReference type="Proteomes" id="UP001495910"/>
    </source>
</evidence>
<dbReference type="CDD" id="cd04647">
    <property type="entry name" value="LbH_MAT_like"/>
    <property type="match status" value="1"/>
</dbReference>
<name>A0ABU9PZM6_9BURK</name>
<dbReference type="SUPFAM" id="SSF51161">
    <property type="entry name" value="Trimeric LpxA-like enzymes"/>
    <property type="match status" value="1"/>
</dbReference>
<dbReference type="InterPro" id="IPR001451">
    <property type="entry name" value="Hexapep"/>
</dbReference>
<dbReference type="PANTHER" id="PTHR23416:SF23">
    <property type="entry name" value="ACETYLTRANSFERASE C18B11.09C-RELATED"/>
    <property type="match status" value="1"/>
</dbReference>
<evidence type="ECO:0000313" key="4">
    <source>
        <dbReference type="EMBL" id="MEM4989469.1"/>
    </source>
</evidence>